<sequence length="94" mass="10673">MANGIRVWIYSGDTDGLIPVTTTLYTMARFRAHVKTPWYPWYCKDEVGGYVVGYENVTLVTIRGSGHFVPSYQPQRALTLFSSFLKGKLPPRDI</sequence>
<keyword evidence="4" id="KW-0645">Protease</keyword>
<comment type="caution">
    <text evidence="9">The sequence shown here is derived from an EMBL/GenBank/DDBJ whole genome shotgun (WGS) entry which is preliminary data.</text>
</comment>
<dbReference type="Pfam" id="PF00450">
    <property type="entry name" value="Peptidase_S10"/>
    <property type="match status" value="1"/>
</dbReference>
<name>A0A830DS37_9LAMI</name>
<dbReference type="PROSITE" id="PS00560">
    <property type="entry name" value="CARBOXYPEPT_SER_HIS"/>
    <property type="match status" value="1"/>
</dbReference>
<gene>
    <name evidence="9" type="ORF">PHJA_002990200</name>
</gene>
<dbReference type="EMBL" id="BMAC01006026">
    <property type="protein sequence ID" value="GFQ08462.1"/>
    <property type="molecule type" value="Genomic_DNA"/>
</dbReference>
<dbReference type="SUPFAM" id="SSF53474">
    <property type="entry name" value="alpha/beta-Hydrolases"/>
    <property type="match status" value="1"/>
</dbReference>
<dbReference type="GO" id="GO:0004185">
    <property type="term" value="F:serine-type carboxypeptidase activity"/>
    <property type="evidence" value="ECO:0007669"/>
    <property type="project" value="InterPro"/>
</dbReference>
<dbReference type="OrthoDB" id="995539at2759"/>
<evidence type="ECO:0000256" key="7">
    <source>
        <dbReference type="ARBA" id="ARBA00023157"/>
    </source>
</evidence>
<dbReference type="InterPro" id="IPR029058">
    <property type="entry name" value="AB_hydrolase_fold"/>
</dbReference>
<keyword evidence="5" id="KW-0732">Signal</keyword>
<evidence type="ECO:0000313" key="10">
    <source>
        <dbReference type="Proteomes" id="UP000653305"/>
    </source>
</evidence>
<evidence type="ECO:0000256" key="1">
    <source>
        <dbReference type="ARBA" id="ARBA00004613"/>
    </source>
</evidence>
<reference evidence="9" key="1">
    <citation type="submission" date="2020-07" db="EMBL/GenBank/DDBJ databases">
        <title>Ethylene signaling mediates host invasion by parasitic plants.</title>
        <authorList>
            <person name="Yoshida S."/>
        </authorList>
    </citation>
    <scope>NUCLEOTIDE SEQUENCE</scope>
    <source>
        <strain evidence="9">Okayama</strain>
    </source>
</reference>
<keyword evidence="10" id="KW-1185">Reference proteome</keyword>
<keyword evidence="8" id="KW-0325">Glycoprotein</keyword>
<keyword evidence="3 9" id="KW-0121">Carboxypeptidase</keyword>
<dbReference type="Proteomes" id="UP000653305">
    <property type="component" value="Unassembled WGS sequence"/>
</dbReference>
<evidence type="ECO:0000256" key="2">
    <source>
        <dbReference type="ARBA" id="ARBA00009431"/>
    </source>
</evidence>
<evidence type="ECO:0000313" key="9">
    <source>
        <dbReference type="EMBL" id="GFQ08462.1"/>
    </source>
</evidence>
<keyword evidence="7" id="KW-1015">Disulfide bond</keyword>
<protein>
    <submittedName>
        <fullName evidence="9">Putative serine carboxypeptidase-like 23</fullName>
    </submittedName>
</protein>
<dbReference type="Gene3D" id="3.40.50.11320">
    <property type="match status" value="1"/>
</dbReference>
<keyword evidence="6" id="KW-0378">Hydrolase</keyword>
<dbReference type="GO" id="GO:0006508">
    <property type="term" value="P:proteolysis"/>
    <property type="evidence" value="ECO:0007669"/>
    <property type="project" value="UniProtKB-KW"/>
</dbReference>
<comment type="subcellular location">
    <subcellularLocation>
        <location evidence="1">Secreted</location>
    </subcellularLocation>
</comment>
<proteinExistence type="inferred from homology"/>
<dbReference type="InterPro" id="IPR001563">
    <property type="entry name" value="Peptidase_S10"/>
</dbReference>
<evidence type="ECO:0000256" key="4">
    <source>
        <dbReference type="ARBA" id="ARBA00022670"/>
    </source>
</evidence>
<evidence type="ECO:0000256" key="5">
    <source>
        <dbReference type="ARBA" id="ARBA00022729"/>
    </source>
</evidence>
<dbReference type="GO" id="GO:0005576">
    <property type="term" value="C:extracellular region"/>
    <property type="evidence" value="ECO:0007669"/>
    <property type="project" value="UniProtKB-SubCell"/>
</dbReference>
<evidence type="ECO:0000256" key="8">
    <source>
        <dbReference type="ARBA" id="ARBA00023180"/>
    </source>
</evidence>
<evidence type="ECO:0000256" key="6">
    <source>
        <dbReference type="ARBA" id="ARBA00022801"/>
    </source>
</evidence>
<accession>A0A830DS37</accession>
<dbReference type="FunFam" id="3.40.50.11320:FF:000002">
    <property type="entry name" value="Carboxypeptidase"/>
    <property type="match status" value="1"/>
</dbReference>
<dbReference type="InterPro" id="IPR033124">
    <property type="entry name" value="Ser_caboxypep_his_AS"/>
</dbReference>
<dbReference type="AlphaFoldDB" id="A0A830DS37"/>
<organism evidence="9 10">
    <name type="scientific">Phtheirospermum japonicum</name>
    <dbReference type="NCBI Taxonomy" id="374723"/>
    <lineage>
        <taxon>Eukaryota</taxon>
        <taxon>Viridiplantae</taxon>
        <taxon>Streptophyta</taxon>
        <taxon>Embryophyta</taxon>
        <taxon>Tracheophyta</taxon>
        <taxon>Spermatophyta</taxon>
        <taxon>Magnoliopsida</taxon>
        <taxon>eudicotyledons</taxon>
        <taxon>Gunneridae</taxon>
        <taxon>Pentapetalae</taxon>
        <taxon>asterids</taxon>
        <taxon>lamiids</taxon>
        <taxon>Lamiales</taxon>
        <taxon>Orobanchaceae</taxon>
        <taxon>Orobanchaceae incertae sedis</taxon>
        <taxon>Phtheirospermum</taxon>
    </lineage>
</organism>
<comment type="similarity">
    <text evidence="2">Belongs to the peptidase S10 family.</text>
</comment>
<evidence type="ECO:0000256" key="3">
    <source>
        <dbReference type="ARBA" id="ARBA00022645"/>
    </source>
</evidence>